<protein>
    <submittedName>
        <fullName evidence="2">Uncharacterized protein</fullName>
    </submittedName>
</protein>
<comment type="caution">
    <text evidence="2">The sequence shown here is derived from an EMBL/GenBank/DDBJ whole genome shotgun (WGS) entry which is preliminary data.</text>
</comment>
<gene>
    <name evidence="2" type="ORF">HUJ06_029553</name>
</gene>
<keyword evidence="1" id="KW-0812">Transmembrane</keyword>
<proteinExistence type="predicted"/>
<dbReference type="Proteomes" id="UP000607653">
    <property type="component" value="Unassembled WGS sequence"/>
</dbReference>
<evidence type="ECO:0000313" key="3">
    <source>
        <dbReference type="Proteomes" id="UP000607653"/>
    </source>
</evidence>
<evidence type="ECO:0000313" key="2">
    <source>
        <dbReference type="EMBL" id="DAD28085.1"/>
    </source>
</evidence>
<evidence type="ECO:0000256" key="1">
    <source>
        <dbReference type="SAM" id="Phobius"/>
    </source>
</evidence>
<name>A0A822YAP8_NELNU</name>
<reference evidence="2 3" key="1">
    <citation type="journal article" date="2020" name="Mol. Biol. Evol.">
        <title>Distinct Expression and Methylation Patterns for Genes with Different Fates following a Single Whole-Genome Duplication in Flowering Plants.</title>
        <authorList>
            <person name="Shi T."/>
            <person name="Rahmani R.S."/>
            <person name="Gugger P.F."/>
            <person name="Wang M."/>
            <person name="Li H."/>
            <person name="Zhang Y."/>
            <person name="Li Z."/>
            <person name="Wang Q."/>
            <person name="Van de Peer Y."/>
            <person name="Marchal K."/>
            <person name="Chen J."/>
        </authorList>
    </citation>
    <scope>NUCLEOTIDE SEQUENCE [LARGE SCALE GENOMIC DNA]</scope>
    <source>
        <tissue evidence="2">Leaf</tissue>
    </source>
</reference>
<keyword evidence="1" id="KW-0472">Membrane</keyword>
<keyword evidence="1" id="KW-1133">Transmembrane helix</keyword>
<dbReference type="EMBL" id="DUZY01000002">
    <property type="protein sequence ID" value="DAD28085.1"/>
    <property type="molecule type" value="Genomic_DNA"/>
</dbReference>
<keyword evidence="3" id="KW-1185">Reference proteome</keyword>
<feature type="transmembrane region" description="Helical" evidence="1">
    <location>
        <begin position="7"/>
        <end position="30"/>
    </location>
</feature>
<dbReference type="AlphaFoldDB" id="A0A822YAP8"/>
<accession>A0A822YAP8</accession>
<sequence>MRITTCLSLYFACTTRIYFFLMFSELFSLSPHFPLTTSSHYSSLSSFDTFLSLSQLPCLSSRSLSLSLSLSLLPLKNRGLLSLLLQGFSSCLPLRLYTTDNTIRVPSKQVPQEELWCHKCSGFELLQAEEMQNKTFLPYRQGLLGCIGFSSKSYGAMNEFARSLNLVSFFVYSFPK</sequence>
<organism evidence="2 3">
    <name type="scientific">Nelumbo nucifera</name>
    <name type="common">Sacred lotus</name>
    <dbReference type="NCBI Taxonomy" id="4432"/>
    <lineage>
        <taxon>Eukaryota</taxon>
        <taxon>Viridiplantae</taxon>
        <taxon>Streptophyta</taxon>
        <taxon>Embryophyta</taxon>
        <taxon>Tracheophyta</taxon>
        <taxon>Spermatophyta</taxon>
        <taxon>Magnoliopsida</taxon>
        <taxon>Proteales</taxon>
        <taxon>Nelumbonaceae</taxon>
        <taxon>Nelumbo</taxon>
    </lineage>
</organism>